<dbReference type="Proteomes" id="UP000734854">
    <property type="component" value="Unassembled WGS sequence"/>
</dbReference>
<name>A0A8J5KQJ6_ZINOF</name>
<evidence type="ECO:0000313" key="2">
    <source>
        <dbReference type="Proteomes" id="UP000734854"/>
    </source>
</evidence>
<protein>
    <submittedName>
        <fullName evidence="1">Uncharacterized protein</fullName>
    </submittedName>
</protein>
<comment type="caution">
    <text evidence="1">The sequence shown here is derived from an EMBL/GenBank/DDBJ whole genome shotgun (WGS) entry which is preliminary data.</text>
</comment>
<proteinExistence type="predicted"/>
<reference evidence="1 2" key="1">
    <citation type="submission" date="2020-08" db="EMBL/GenBank/DDBJ databases">
        <title>Plant Genome Project.</title>
        <authorList>
            <person name="Zhang R.-G."/>
        </authorList>
    </citation>
    <scope>NUCLEOTIDE SEQUENCE [LARGE SCALE GENOMIC DNA]</scope>
    <source>
        <tissue evidence="1">Rhizome</tissue>
    </source>
</reference>
<dbReference type="AlphaFoldDB" id="A0A8J5KQJ6"/>
<sequence>MLALSLLHLSSSSSKPSPFDLLNPRLFPVLPGAISIVGPDLPCRSRLPHRRFRILRSRSEMEFHVNADRGCHKRGLEIDADGIVGVEDLDLPVDICATRVLPSALSLAAGFDKIKVAVEEFKVNPPRMRSGVMRFQV</sequence>
<gene>
    <name evidence="1" type="ORF">ZIOFF_053804</name>
</gene>
<accession>A0A8J5KQJ6</accession>
<evidence type="ECO:0000313" key="1">
    <source>
        <dbReference type="EMBL" id="KAG6485270.1"/>
    </source>
</evidence>
<organism evidence="1 2">
    <name type="scientific">Zingiber officinale</name>
    <name type="common">Ginger</name>
    <name type="synonym">Amomum zingiber</name>
    <dbReference type="NCBI Taxonomy" id="94328"/>
    <lineage>
        <taxon>Eukaryota</taxon>
        <taxon>Viridiplantae</taxon>
        <taxon>Streptophyta</taxon>
        <taxon>Embryophyta</taxon>
        <taxon>Tracheophyta</taxon>
        <taxon>Spermatophyta</taxon>
        <taxon>Magnoliopsida</taxon>
        <taxon>Liliopsida</taxon>
        <taxon>Zingiberales</taxon>
        <taxon>Zingiberaceae</taxon>
        <taxon>Zingiber</taxon>
    </lineage>
</organism>
<dbReference type="EMBL" id="JACMSC010000015">
    <property type="protein sequence ID" value="KAG6485270.1"/>
    <property type="molecule type" value="Genomic_DNA"/>
</dbReference>
<keyword evidence="2" id="KW-1185">Reference proteome</keyword>